<feature type="non-terminal residue" evidence="2">
    <location>
        <position position="1"/>
    </location>
</feature>
<name>Q4RBR1_TETNG</name>
<evidence type="ECO:0000313" key="2">
    <source>
        <dbReference type="EMBL" id="CAG14172.1"/>
    </source>
</evidence>
<proteinExistence type="predicted"/>
<feature type="transmembrane region" description="Helical" evidence="1">
    <location>
        <begin position="77"/>
        <end position="101"/>
    </location>
</feature>
<keyword evidence="1" id="KW-0812">Transmembrane</keyword>
<dbReference type="KEGG" id="tng:GSTEN00036674G001"/>
<evidence type="ECO:0000256" key="1">
    <source>
        <dbReference type="SAM" id="Phobius"/>
    </source>
</evidence>
<comment type="caution">
    <text evidence="2">The sequence shown here is derived from an EMBL/GenBank/DDBJ whole genome shotgun (WGS) entry which is preliminary data.</text>
</comment>
<accession>Q4RBR1</accession>
<keyword evidence="1" id="KW-0472">Membrane</keyword>
<sequence length="110" mass="12101">FNSSSVPGDPRVLLPPRDVCQCQQLQPGSDGGWHSGLRCGAAPLGQEPRGVCAHKSPGEKFSYLNTIWKSAKLFSSFVYTSALYTVNLHAFLFLPPFLFVLPPQYSAWKS</sequence>
<gene>
    <name evidence="2" type="ORF">GSTENG00036674001</name>
</gene>
<protein>
    <submittedName>
        <fullName evidence="2">(spotted green pufferfish) hypothetical protein</fullName>
    </submittedName>
</protein>
<dbReference type="EMBL" id="CAAE01020877">
    <property type="protein sequence ID" value="CAG14172.1"/>
    <property type="molecule type" value="Genomic_DNA"/>
</dbReference>
<keyword evidence="1" id="KW-1133">Transmembrane helix</keyword>
<reference evidence="2" key="2">
    <citation type="submission" date="2004-02" db="EMBL/GenBank/DDBJ databases">
        <authorList>
            <consortium name="Genoscope"/>
            <consortium name="Whitehead Institute Centre for Genome Research"/>
        </authorList>
    </citation>
    <scope>NUCLEOTIDE SEQUENCE</scope>
</reference>
<dbReference type="AlphaFoldDB" id="Q4RBR1"/>
<organism evidence="2">
    <name type="scientific">Tetraodon nigroviridis</name>
    <name type="common">Spotted green pufferfish</name>
    <name type="synonym">Chelonodon nigroviridis</name>
    <dbReference type="NCBI Taxonomy" id="99883"/>
    <lineage>
        <taxon>Eukaryota</taxon>
        <taxon>Metazoa</taxon>
        <taxon>Chordata</taxon>
        <taxon>Craniata</taxon>
        <taxon>Vertebrata</taxon>
        <taxon>Euteleostomi</taxon>
        <taxon>Actinopterygii</taxon>
        <taxon>Neopterygii</taxon>
        <taxon>Teleostei</taxon>
        <taxon>Neoteleostei</taxon>
        <taxon>Acanthomorphata</taxon>
        <taxon>Eupercaria</taxon>
        <taxon>Tetraodontiformes</taxon>
        <taxon>Tetradontoidea</taxon>
        <taxon>Tetraodontidae</taxon>
        <taxon>Tetraodon</taxon>
    </lineage>
</organism>
<reference evidence="2" key="1">
    <citation type="journal article" date="2004" name="Nature">
        <title>Genome duplication in the teleost fish Tetraodon nigroviridis reveals the early vertebrate proto-karyotype.</title>
        <authorList>
            <person name="Jaillon O."/>
            <person name="Aury J.-M."/>
            <person name="Brunet F."/>
            <person name="Petit J.-L."/>
            <person name="Stange-Thomann N."/>
            <person name="Mauceli E."/>
            <person name="Bouneau L."/>
            <person name="Fischer C."/>
            <person name="Ozouf-Costaz C."/>
            <person name="Bernot A."/>
            <person name="Nicaud S."/>
            <person name="Jaffe D."/>
            <person name="Fisher S."/>
            <person name="Lutfalla G."/>
            <person name="Dossat C."/>
            <person name="Segurens B."/>
            <person name="Dasilva C."/>
            <person name="Salanoubat M."/>
            <person name="Levy M."/>
            <person name="Boudet N."/>
            <person name="Castellano S."/>
            <person name="Anthouard V."/>
            <person name="Jubin C."/>
            <person name="Castelli V."/>
            <person name="Katinka M."/>
            <person name="Vacherie B."/>
            <person name="Biemont C."/>
            <person name="Skalli Z."/>
            <person name="Cattolico L."/>
            <person name="Poulain J."/>
            <person name="De Berardinis V."/>
            <person name="Cruaud C."/>
            <person name="Duprat S."/>
            <person name="Brottier P."/>
            <person name="Coutanceau J.-P."/>
            <person name="Gouzy J."/>
            <person name="Parra G."/>
            <person name="Lardier G."/>
            <person name="Chapple C."/>
            <person name="McKernan K.J."/>
            <person name="McEwan P."/>
            <person name="Bosak S."/>
            <person name="Kellis M."/>
            <person name="Volff J.-N."/>
            <person name="Guigo R."/>
            <person name="Zody M.C."/>
            <person name="Mesirov J."/>
            <person name="Lindblad-Toh K."/>
            <person name="Birren B."/>
            <person name="Nusbaum C."/>
            <person name="Kahn D."/>
            <person name="Robinson-Rechavi M."/>
            <person name="Laudet V."/>
            <person name="Schachter V."/>
            <person name="Quetier F."/>
            <person name="Saurin W."/>
            <person name="Scarpelli C."/>
            <person name="Wincker P."/>
            <person name="Lander E.S."/>
            <person name="Weissenbach J."/>
            <person name="Roest Crollius H."/>
        </authorList>
    </citation>
    <scope>NUCLEOTIDE SEQUENCE [LARGE SCALE GENOMIC DNA]</scope>
</reference>